<evidence type="ECO:0000256" key="5">
    <source>
        <dbReference type="SAM" id="Phobius"/>
    </source>
</evidence>
<dbReference type="Proteomes" id="UP001227230">
    <property type="component" value="Chromosome 5"/>
</dbReference>
<evidence type="ECO:0000256" key="3">
    <source>
        <dbReference type="ARBA" id="ARBA00022989"/>
    </source>
</evidence>
<reference evidence="7 8" key="1">
    <citation type="journal article" date="2023" name="Hortic Res">
        <title>The complete reference genome for grapevine (Vitis vinifera L.) genetics and breeding.</title>
        <authorList>
            <person name="Shi X."/>
            <person name="Cao S."/>
            <person name="Wang X."/>
            <person name="Huang S."/>
            <person name="Wang Y."/>
            <person name="Liu Z."/>
            <person name="Liu W."/>
            <person name="Leng X."/>
            <person name="Peng Y."/>
            <person name="Wang N."/>
            <person name="Wang Y."/>
            <person name="Ma Z."/>
            <person name="Xu X."/>
            <person name="Zhang F."/>
            <person name="Xue H."/>
            <person name="Zhong H."/>
            <person name="Wang Y."/>
            <person name="Zhang K."/>
            <person name="Velt A."/>
            <person name="Avia K."/>
            <person name="Holtgrawe D."/>
            <person name="Grimplet J."/>
            <person name="Matus J.T."/>
            <person name="Ware D."/>
            <person name="Wu X."/>
            <person name="Wang H."/>
            <person name="Liu C."/>
            <person name="Fang Y."/>
            <person name="Rustenholz C."/>
            <person name="Cheng Z."/>
            <person name="Xiao H."/>
            <person name="Zhou Y."/>
        </authorList>
    </citation>
    <scope>NUCLEOTIDE SEQUENCE [LARGE SCALE GENOMIC DNA]</scope>
    <source>
        <strain evidence="8">cv. Pinot noir / PN40024</strain>
        <tissue evidence="7">Leaf</tissue>
    </source>
</reference>
<evidence type="ECO:0000256" key="1">
    <source>
        <dbReference type="ARBA" id="ARBA00004141"/>
    </source>
</evidence>
<comment type="subcellular location">
    <subcellularLocation>
        <location evidence="1">Membrane</location>
        <topology evidence="1">Multi-pass membrane protein</topology>
    </subcellularLocation>
</comment>
<keyword evidence="4 5" id="KW-0472">Membrane</keyword>
<dbReference type="Pfam" id="PF23262">
    <property type="entry name" value="NFD4_C"/>
    <property type="match status" value="1"/>
</dbReference>
<evidence type="ECO:0000259" key="6">
    <source>
        <dbReference type="Pfam" id="PF23262"/>
    </source>
</evidence>
<dbReference type="PANTHER" id="PTHR21576:SF73">
    <property type="entry name" value="F1C9.29 PROTEIN-RELATED"/>
    <property type="match status" value="1"/>
</dbReference>
<dbReference type="Gene3D" id="1.20.1250.20">
    <property type="entry name" value="MFS general substrate transporter like domains"/>
    <property type="match status" value="1"/>
</dbReference>
<feature type="domain" description="NFD4 C-terminal" evidence="6">
    <location>
        <begin position="32"/>
        <end position="163"/>
    </location>
</feature>
<dbReference type="EMBL" id="CP126652">
    <property type="protein sequence ID" value="WJZ87258.1"/>
    <property type="molecule type" value="Genomic_DNA"/>
</dbReference>
<keyword evidence="8" id="KW-1185">Reference proteome</keyword>
<organism evidence="7 8">
    <name type="scientific">Vitis vinifera</name>
    <name type="common">Grape</name>
    <dbReference type="NCBI Taxonomy" id="29760"/>
    <lineage>
        <taxon>Eukaryota</taxon>
        <taxon>Viridiplantae</taxon>
        <taxon>Streptophyta</taxon>
        <taxon>Embryophyta</taxon>
        <taxon>Tracheophyta</taxon>
        <taxon>Spermatophyta</taxon>
        <taxon>Magnoliopsida</taxon>
        <taxon>eudicotyledons</taxon>
        <taxon>Gunneridae</taxon>
        <taxon>Pentapetalae</taxon>
        <taxon>rosids</taxon>
        <taxon>Vitales</taxon>
        <taxon>Vitaceae</taxon>
        <taxon>Viteae</taxon>
        <taxon>Vitis</taxon>
    </lineage>
</organism>
<feature type="transmembrane region" description="Helical" evidence="5">
    <location>
        <begin position="77"/>
        <end position="98"/>
    </location>
</feature>
<dbReference type="PANTHER" id="PTHR21576">
    <property type="entry name" value="UNCHARACTERIZED NODULIN-LIKE PROTEIN"/>
    <property type="match status" value="1"/>
</dbReference>
<protein>
    <recommendedName>
        <fullName evidence="6">NFD4 C-terminal domain-containing protein</fullName>
    </recommendedName>
</protein>
<feature type="transmembrane region" description="Helical" evidence="5">
    <location>
        <begin position="183"/>
        <end position="206"/>
    </location>
</feature>
<dbReference type="SUPFAM" id="SSF103473">
    <property type="entry name" value="MFS general substrate transporter"/>
    <property type="match status" value="1"/>
</dbReference>
<evidence type="ECO:0000256" key="2">
    <source>
        <dbReference type="ARBA" id="ARBA00022692"/>
    </source>
</evidence>
<feature type="transmembrane region" description="Helical" evidence="5">
    <location>
        <begin position="47"/>
        <end position="65"/>
    </location>
</feature>
<keyword evidence="2 5" id="KW-0812">Transmembrane</keyword>
<proteinExistence type="predicted"/>
<feature type="transmembrane region" description="Helical" evidence="5">
    <location>
        <begin position="140"/>
        <end position="163"/>
    </location>
</feature>
<keyword evidence="3 5" id="KW-1133">Transmembrane helix</keyword>
<name>A0ABY9BWF8_VITVI</name>
<dbReference type="InterPro" id="IPR036259">
    <property type="entry name" value="MFS_trans_sf"/>
</dbReference>
<dbReference type="InterPro" id="IPR056555">
    <property type="entry name" value="NFD4_C"/>
</dbReference>
<sequence>MMQNLGQVAVFHGKQRQCLLKVLIRDPLCPVIDNLGQISQSLGYDNTHIFVSMISIWNFLGRIGGGYLSEMIVRNHAYLRPVAMAAAQVIMALEHLFFSMRWPGAMHIGTLLIGLGYGAHWAIVPAVAFELFGLKNFGALYNFLTLANPAGSLVFSGVIASSINDHETVIAAMRPDIDNTNKYVRNTAAFSLVASILGIPAPLPLLKVACQSKKSRQA</sequence>
<evidence type="ECO:0000256" key="4">
    <source>
        <dbReference type="ARBA" id="ARBA00023136"/>
    </source>
</evidence>
<evidence type="ECO:0000313" key="7">
    <source>
        <dbReference type="EMBL" id="WJZ87258.1"/>
    </source>
</evidence>
<evidence type="ECO:0000313" key="8">
    <source>
        <dbReference type="Proteomes" id="UP001227230"/>
    </source>
</evidence>
<gene>
    <name evidence="7" type="ORF">VitviT2T_006654</name>
</gene>
<accession>A0ABY9BWF8</accession>
<feature type="transmembrane region" description="Helical" evidence="5">
    <location>
        <begin position="104"/>
        <end position="128"/>
    </location>
</feature>